<organism evidence="2 3">
    <name type="scientific">Sphenostylis stenocarpa</name>
    <dbReference type="NCBI Taxonomy" id="92480"/>
    <lineage>
        <taxon>Eukaryota</taxon>
        <taxon>Viridiplantae</taxon>
        <taxon>Streptophyta</taxon>
        <taxon>Embryophyta</taxon>
        <taxon>Tracheophyta</taxon>
        <taxon>Spermatophyta</taxon>
        <taxon>Magnoliopsida</taxon>
        <taxon>eudicotyledons</taxon>
        <taxon>Gunneridae</taxon>
        <taxon>Pentapetalae</taxon>
        <taxon>rosids</taxon>
        <taxon>fabids</taxon>
        <taxon>Fabales</taxon>
        <taxon>Fabaceae</taxon>
        <taxon>Papilionoideae</taxon>
        <taxon>50 kb inversion clade</taxon>
        <taxon>NPAAA clade</taxon>
        <taxon>indigoferoid/millettioid clade</taxon>
        <taxon>Phaseoleae</taxon>
        <taxon>Sphenostylis</taxon>
    </lineage>
</organism>
<dbReference type="EMBL" id="OY731408">
    <property type="protein sequence ID" value="CAJ1979068.1"/>
    <property type="molecule type" value="Genomic_DNA"/>
</dbReference>
<accession>A0AA87B9H3</accession>
<evidence type="ECO:0000313" key="3">
    <source>
        <dbReference type="Proteomes" id="UP001189624"/>
    </source>
</evidence>
<dbReference type="Proteomes" id="UP001189624">
    <property type="component" value="Chromosome 11"/>
</dbReference>
<proteinExistence type="predicted"/>
<sequence>MVLVTLRVDCKHAPLEGIMETVLDNSDMNRMVHIVSRRIEIECNGGHQIALQQLTQTSLFTSLMRRPNRGGDFPERTRQSPPPNPLPHPHQI</sequence>
<keyword evidence="3" id="KW-1185">Reference proteome</keyword>
<protein>
    <submittedName>
        <fullName evidence="2">Uncharacterized protein</fullName>
    </submittedName>
</protein>
<feature type="compositionally biased region" description="Pro residues" evidence="1">
    <location>
        <begin position="80"/>
        <end position="92"/>
    </location>
</feature>
<feature type="region of interest" description="Disordered" evidence="1">
    <location>
        <begin position="64"/>
        <end position="92"/>
    </location>
</feature>
<gene>
    <name evidence="2" type="ORF">AYBTSS11_LOCUS31279</name>
</gene>
<evidence type="ECO:0000256" key="1">
    <source>
        <dbReference type="SAM" id="MobiDB-lite"/>
    </source>
</evidence>
<dbReference type="AlphaFoldDB" id="A0AA87B9H3"/>
<name>A0AA87B9H3_9FABA</name>
<evidence type="ECO:0000313" key="2">
    <source>
        <dbReference type="EMBL" id="CAJ1979068.1"/>
    </source>
</evidence>
<dbReference type="Gramene" id="rna-AYBTSS11_LOCUS31279">
    <property type="protein sequence ID" value="CAJ1979068.1"/>
    <property type="gene ID" value="gene-AYBTSS11_LOCUS31279"/>
</dbReference>
<reference evidence="2" key="1">
    <citation type="submission" date="2023-10" db="EMBL/GenBank/DDBJ databases">
        <authorList>
            <person name="Domelevo Entfellner J.-B."/>
        </authorList>
    </citation>
    <scope>NUCLEOTIDE SEQUENCE</scope>
</reference>